<dbReference type="Pfam" id="PF14305">
    <property type="entry name" value="ATPgrasp_TupA"/>
    <property type="match status" value="1"/>
</dbReference>
<organism evidence="1 2">
    <name type="scientific">Ornithinimicrobium faecis</name>
    <dbReference type="NCBI Taxonomy" id="2934158"/>
    <lineage>
        <taxon>Bacteria</taxon>
        <taxon>Bacillati</taxon>
        <taxon>Actinomycetota</taxon>
        <taxon>Actinomycetes</taxon>
        <taxon>Micrococcales</taxon>
        <taxon>Ornithinimicrobiaceae</taxon>
        <taxon>Ornithinimicrobium</taxon>
    </lineage>
</organism>
<sequence>MTGRSVRGILRRLPVLGPVARRARQAVHAEELIAARDDKIGRLRRQVAKETAARKRAQEQLAIDRPERLDSTPPSFRRNLLELRRNIDVLRPHDPEAFHPALQIPRKLRNYRLAASHGVAVPDILGVWARARDIDLSDLPEVFVLKSDVGAGGNGVFPLRRVEADRYAVIGGDEVLSTADLQERLATRKSAGAPFFAERFLQQRVPAEEIPDDVKIYAHYGQVTMVMVRQMPVHANLDHARYRYTDARGQDLGEDIASGARVDLSIPLPEPLGDFIRVAEHLSKALAVPFIRVDIYDTVDGPVLGELTRAPGGKQRYRRDHDIAMGRAWDEARWRLDLDVIDGRPLRNLHGLHLATNHYPEGHRSRQEDPRGWEVVTADCAQWCFGGHLPPAQG</sequence>
<dbReference type="EMBL" id="CP099489">
    <property type="protein sequence ID" value="USQ80053.1"/>
    <property type="molecule type" value="Genomic_DNA"/>
</dbReference>
<proteinExistence type="predicted"/>
<dbReference type="RefSeq" id="WP_252593343.1">
    <property type="nucleotide sequence ID" value="NZ_CP099489.1"/>
</dbReference>
<evidence type="ECO:0008006" key="3">
    <source>
        <dbReference type="Google" id="ProtNLM"/>
    </source>
</evidence>
<accession>A0ABY4YTF0</accession>
<protein>
    <recommendedName>
        <fullName evidence="3">Teichuronopeptide biosynthesis TupA-like protein</fullName>
    </recommendedName>
</protein>
<name>A0ABY4YTF0_9MICO</name>
<evidence type="ECO:0000313" key="1">
    <source>
        <dbReference type="EMBL" id="USQ80053.1"/>
    </source>
</evidence>
<evidence type="ECO:0000313" key="2">
    <source>
        <dbReference type="Proteomes" id="UP001056455"/>
    </source>
</evidence>
<dbReference type="InterPro" id="IPR029465">
    <property type="entry name" value="ATPgrasp_TupA"/>
</dbReference>
<gene>
    <name evidence="1" type="ORF">NF556_21115</name>
</gene>
<reference evidence="1" key="1">
    <citation type="submission" date="2022-06" db="EMBL/GenBank/DDBJ databases">
        <title>Ornithinimicrobium HY1793.</title>
        <authorList>
            <person name="Huang Y."/>
        </authorList>
    </citation>
    <scope>NUCLEOTIDE SEQUENCE</scope>
    <source>
        <strain evidence="1">HY1793</strain>
    </source>
</reference>
<keyword evidence="2" id="KW-1185">Reference proteome</keyword>
<dbReference type="Proteomes" id="UP001056455">
    <property type="component" value="Chromosome"/>
</dbReference>
<dbReference type="SUPFAM" id="SSF56059">
    <property type="entry name" value="Glutathione synthetase ATP-binding domain-like"/>
    <property type="match status" value="1"/>
</dbReference>